<keyword evidence="1" id="KW-1133">Transmembrane helix</keyword>
<protein>
    <submittedName>
        <fullName evidence="2">Uncharacterized protein</fullName>
    </submittedName>
</protein>
<feature type="transmembrane region" description="Helical" evidence="1">
    <location>
        <begin position="7"/>
        <end position="24"/>
    </location>
</feature>
<sequence length="52" mass="6091">MQRMYHNLICKTVAIGIVFLRYIMTDLTRMGSLAIRRSLFCLSLICLNVFLH</sequence>
<evidence type="ECO:0000313" key="2">
    <source>
        <dbReference type="EMBL" id="MBX03116.1"/>
    </source>
</evidence>
<reference evidence="2" key="1">
    <citation type="submission" date="2018-02" db="EMBL/GenBank/DDBJ databases">
        <title>Rhizophora mucronata_Transcriptome.</title>
        <authorList>
            <person name="Meera S.P."/>
            <person name="Sreeshan A."/>
            <person name="Augustine A."/>
        </authorList>
    </citation>
    <scope>NUCLEOTIDE SEQUENCE</scope>
    <source>
        <tissue evidence="2">Leaf</tissue>
    </source>
</reference>
<feature type="transmembrane region" description="Helical" evidence="1">
    <location>
        <begin position="30"/>
        <end position="51"/>
    </location>
</feature>
<keyword evidence="1" id="KW-0812">Transmembrane</keyword>
<organism evidence="2">
    <name type="scientific">Rhizophora mucronata</name>
    <name type="common">Asiatic mangrove</name>
    <dbReference type="NCBI Taxonomy" id="61149"/>
    <lineage>
        <taxon>Eukaryota</taxon>
        <taxon>Viridiplantae</taxon>
        <taxon>Streptophyta</taxon>
        <taxon>Embryophyta</taxon>
        <taxon>Tracheophyta</taxon>
        <taxon>Spermatophyta</taxon>
        <taxon>Magnoliopsida</taxon>
        <taxon>eudicotyledons</taxon>
        <taxon>Gunneridae</taxon>
        <taxon>Pentapetalae</taxon>
        <taxon>rosids</taxon>
        <taxon>fabids</taxon>
        <taxon>Malpighiales</taxon>
        <taxon>Rhizophoraceae</taxon>
        <taxon>Rhizophora</taxon>
    </lineage>
</organism>
<dbReference type="EMBL" id="GGEC01022632">
    <property type="protein sequence ID" value="MBX03116.1"/>
    <property type="molecule type" value="Transcribed_RNA"/>
</dbReference>
<evidence type="ECO:0000256" key="1">
    <source>
        <dbReference type="SAM" id="Phobius"/>
    </source>
</evidence>
<name>A0A2P2KBM7_RHIMU</name>
<keyword evidence="1" id="KW-0472">Membrane</keyword>
<accession>A0A2P2KBM7</accession>
<proteinExistence type="predicted"/>
<dbReference type="AlphaFoldDB" id="A0A2P2KBM7"/>